<dbReference type="KEGG" id="lhk:LHK_01247"/>
<feature type="compositionally biased region" description="Pro residues" evidence="1">
    <location>
        <begin position="471"/>
        <end position="486"/>
    </location>
</feature>
<feature type="region of interest" description="Disordered" evidence="1">
    <location>
        <begin position="130"/>
        <end position="177"/>
    </location>
</feature>
<feature type="region of interest" description="Disordered" evidence="1">
    <location>
        <begin position="428"/>
        <end position="504"/>
    </location>
</feature>
<feature type="compositionally biased region" description="Pro residues" evidence="1">
    <location>
        <begin position="145"/>
        <end position="156"/>
    </location>
</feature>
<dbReference type="InterPro" id="IPR038440">
    <property type="entry name" value="FimV_C_sf"/>
</dbReference>
<accession>C1D6Z7</accession>
<feature type="domain" description="FimV N-terminal" evidence="3">
    <location>
        <begin position="24"/>
        <end position="125"/>
    </location>
</feature>
<dbReference type="Gene3D" id="1.20.58.2200">
    <property type="match status" value="1"/>
</dbReference>
<keyword evidence="2" id="KW-0732">Signal</keyword>
<keyword evidence="4" id="KW-0472">Membrane</keyword>
<dbReference type="Pfam" id="PF25800">
    <property type="entry name" value="FimV_N"/>
    <property type="match status" value="1"/>
</dbReference>
<feature type="region of interest" description="Disordered" evidence="1">
    <location>
        <begin position="516"/>
        <end position="536"/>
    </location>
</feature>
<keyword evidence="4" id="KW-0812">Transmembrane</keyword>
<feature type="compositionally biased region" description="Pro residues" evidence="1">
    <location>
        <begin position="429"/>
        <end position="441"/>
    </location>
</feature>
<organism evidence="4 5">
    <name type="scientific">Laribacter hongkongensis (strain HLHK9)</name>
    <dbReference type="NCBI Taxonomy" id="557598"/>
    <lineage>
        <taxon>Bacteria</taxon>
        <taxon>Pseudomonadati</taxon>
        <taxon>Pseudomonadota</taxon>
        <taxon>Betaproteobacteria</taxon>
        <taxon>Neisseriales</taxon>
        <taxon>Aquaspirillaceae</taxon>
        <taxon>Laribacter</taxon>
    </lineage>
</organism>
<feature type="compositionally biased region" description="Low complexity" evidence="1">
    <location>
        <begin position="162"/>
        <end position="177"/>
    </location>
</feature>
<feature type="region of interest" description="Disordered" evidence="1">
    <location>
        <begin position="256"/>
        <end position="283"/>
    </location>
</feature>
<feature type="compositionally biased region" description="Acidic residues" evidence="1">
    <location>
        <begin position="487"/>
        <end position="497"/>
    </location>
</feature>
<evidence type="ECO:0000259" key="3">
    <source>
        <dbReference type="Pfam" id="PF25800"/>
    </source>
</evidence>
<dbReference type="HOGENOM" id="CLU_460645_0_0_4"/>
<protein>
    <submittedName>
        <fullName evidence="4">Possible transmembrane protein</fullName>
    </submittedName>
</protein>
<dbReference type="STRING" id="557598.LHK_01247"/>
<dbReference type="eggNOG" id="COG3170">
    <property type="taxonomic scope" value="Bacteria"/>
</dbReference>
<proteinExistence type="predicted"/>
<dbReference type="NCBIfam" id="TIGR03504">
    <property type="entry name" value="FimV_Cterm"/>
    <property type="match status" value="1"/>
</dbReference>
<name>C1D6Z7_LARHH</name>
<dbReference type="RefSeq" id="WP_012696724.1">
    <property type="nucleotide sequence ID" value="NC_012559.1"/>
</dbReference>
<feature type="chain" id="PRO_5002908451" evidence="2">
    <location>
        <begin position="24"/>
        <end position="592"/>
    </location>
</feature>
<dbReference type="EMBL" id="CP001154">
    <property type="protein sequence ID" value="ACO74237.1"/>
    <property type="molecule type" value="Genomic_DNA"/>
</dbReference>
<evidence type="ECO:0000313" key="5">
    <source>
        <dbReference type="Proteomes" id="UP000002010"/>
    </source>
</evidence>
<sequence length="592" mass="61328">MRALVRLSACLLLGSSFLPTAWAALGPLTVHSRQGEALRADIALTTAPDGAQVASAPRAFYRSAGADWLPAQQQAVSMRIDRTADGQPVVRLASTRALTDPYLSLVVELSAAGQAPEYRYYTVLLPTTSKEPVRSQGAPVEAPDAAPPARPVPDPENLPGTSPSQVQQPAAASPAPMVSVAELDRIARQEYEAAQARSNSKEAPAVKVKAAGKPAPVTPVRAQDSGWQWSSAAAGAAATLAVLLAGGAGLLWWRRRRNRPDSPSGDETGASQVMTARPPEPELPALPEAPAPVVAAMAPVMAEPAVLEADLSTASSEAALAEALASAEAMAEAAPHPAEVPAPVVAAAEPMLENYEFHDADDGAAVLSATPEAVPAPAPAVMSLDMDMDAIFGDAVEPVAAPSPVEVAAPVAAQEEDLLAAMMEDIHPPAAPETPAEPEPAPAVEAEKEEPVAIDQDSIDDLLAGFSTPGPSVPPAVMEPPPPEPEPPVEEPEPEPEPEPKAEPSLLEFDFPLEEIQPAPAPLPSDTNGMELDFDNMLDGDPLDTKLALARVYLDMGDGEGAREIVEEVLQAGSEAQRAEARKLLAGMASAG</sequence>
<keyword evidence="5" id="KW-1185">Reference proteome</keyword>
<evidence type="ECO:0000256" key="2">
    <source>
        <dbReference type="SAM" id="SignalP"/>
    </source>
</evidence>
<dbReference type="InterPro" id="IPR057840">
    <property type="entry name" value="FimV_N"/>
</dbReference>
<dbReference type="InterPro" id="IPR020011">
    <property type="entry name" value="FimV_C"/>
</dbReference>
<evidence type="ECO:0000256" key="1">
    <source>
        <dbReference type="SAM" id="MobiDB-lite"/>
    </source>
</evidence>
<feature type="signal peptide" evidence="2">
    <location>
        <begin position="1"/>
        <end position="23"/>
    </location>
</feature>
<dbReference type="Proteomes" id="UP000002010">
    <property type="component" value="Chromosome"/>
</dbReference>
<reference evidence="4 5" key="1">
    <citation type="journal article" date="2009" name="PLoS Genet.">
        <title>The complete genome and proteome of Laribacter hongkongensis reveal potential mechanisms for adaptations to different temperatures and habitats.</title>
        <authorList>
            <person name="Woo P.C."/>
            <person name="Lau S.K."/>
            <person name="Tse H."/>
            <person name="Teng J.L."/>
            <person name="Curreem S.O."/>
            <person name="Tsang A.K."/>
            <person name="Fan R.Y."/>
            <person name="Wong G.K."/>
            <person name="Huang Y."/>
            <person name="Loman N.J."/>
            <person name="Snyder L.A."/>
            <person name="Cai J.J."/>
            <person name="Huang J.D."/>
            <person name="Mak W."/>
            <person name="Pallen M.J."/>
            <person name="Lok S."/>
            <person name="Yuen K.Y."/>
        </authorList>
    </citation>
    <scope>NUCLEOTIDE SEQUENCE [LARGE SCALE GENOMIC DNA]</scope>
    <source>
        <strain evidence="4 5">HLHK9</strain>
    </source>
</reference>
<dbReference type="AlphaFoldDB" id="C1D6Z7"/>
<evidence type="ECO:0000313" key="4">
    <source>
        <dbReference type="EMBL" id="ACO74237.1"/>
    </source>
</evidence>
<gene>
    <name evidence="4" type="ordered locus">LHK_01247</name>
</gene>